<keyword evidence="3" id="KW-0472">Membrane</keyword>
<dbReference type="VEuPathDB" id="ToxoDB:CSUI_006844"/>
<sequence length="1034" mass="115136">MRAEKRAPAVHRSVLSMEIAESPFSSFLWNNEGMGEGKPSVVSYLESERASSGEAKLRFFSFPGNSRSHHRSQSNGRLSCFSSATISNLIQTVFSQLLRSSLTFLFFLILFARVGLCSPPFVRSATPFPSPCPLLLQSLSHSVSLDLSTRESCRSPSFSSLAFAAPTDLPNFGEALSRNTSHAWFILRPNFARATVFAFDSLSRRKTPFSDLGLSGPGARSVSHQGTLKVGFSRVLFKPGIRTILAFVKVPYVRAVLPAWSDVTRNSLYPKSRRTTSPVSIRDVAWNSSSVRISSSRQHDFPVSLSTADALHEENVGNVSPCNAFSRQSGCTRAYVSKGPQRPLDRLSEDADKRPANRDSPGSSPSYKARSETQPAEVRDRSGSSSSSPASPASPPRRKSFLLSNLKAEQQRLREAREQAEASRALHAEEEKKKTERSRRRRAREASLINRKKQRKSNHLRRLTKTAKRRQYLREKRERMDRIFLEDLQVQRSTERTLRRRDAGGRRSEKAHQITELETLIQSSTLLIQIEANALTPNQRWELVRGLALKGFYIGYKFKMAKNSLMKVAIRRILDRQKARNQGIAHDEAGEPSRLRPSQISLVSTQPTAGACSGLAESIRGQPYRDCTDRMRTEESHRTLAVLSDVEAPLSSKTSGVGRKGGAAGVLSGTPQPRSVPRVRRDFWITHEEELQAKALQFNIDISGKKPKSDSSLEQEDDDGIDEQHIDAREPSEARVAARLESALASAVWRDDPRFSHLALGAGPGGVWTQWEDDDEIEEEMSKSEMPEDIASAAMPYMEVDDWMDLFQEEITAMRAAKQEAKEREKEILNTTPLEGEVVPIAENAEALIPHLENANLYLFVRAMPGNEKRLPNIVRAVFQLLEEISFENRAKLQQKGPPPRKYKGQWYDEELLPHIKPEIAAELGFWQLPTDGNAEGKAIPGSHTSKKTTAVGGDIKMAMLGRSVLTLPELKRFAKTAPVRKKLIGKICGSLLGVAQRLTCATQAVPLQLVCALSQLCQRSPQASDTKPNTNDT</sequence>
<dbReference type="GeneID" id="94430206"/>
<protein>
    <submittedName>
        <fullName evidence="3">Transmembrane protein</fullName>
    </submittedName>
</protein>
<comment type="similarity">
    <text evidence="1">Belongs to the universal ribosomal protein uL10 family.</text>
</comment>
<dbReference type="Proteomes" id="UP000221165">
    <property type="component" value="Unassembled WGS sequence"/>
</dbReference>
<feature type="compositionally biased region" description="Basic residues" evidence="2">
    <location>
        <begin position="450"/>
        <end position="460"/>
    </location>
</feature>
<organism evidence="3 4">
    <name type="scientific">Cystoisospora suis</name>
    <dbReference type="NCBI Taxonomy" id="483139"/>
    <lineage>
        <taxon>Eukaryota</taxon>
        <taxon>Sar</taxon>
        <taxon>Alveolata</taxon>
        <taxon>Apicomplexa</taxon>
        <taxon>Conoidasida</taxon>
        <taxon>Coccidia</taxon>
        <taxon>Eucoccidiorida</taxon>
        <taxon>Eimeriorina</taxon>
        <taxon>Sarcocystidae</taxon>
        <taxon>Cystoisospora</taxon>
    </lineage>
</organism>
<evidence type="ECO:0000313" key="4">
    <source>
        <dbReference type="Proteomes" id="UP000221165"/>
    </source>
</evidence>
<reference evidence="3 4" key="1">
    <citation type="journal article" date="2017" name="Int. J. Parasitol.">
        <title>The genome of the protozoan parasite Cystoisospora suis and a reverse vaccinology approach to identify vaccine candidates.</title>
        <authorList>
            <person name="Palmieri N."/>
            <person name="Shrestha A."/>
            <person name="Ruttkowski B."/>
            <person name="Beck T."/>
            <person name="Vogl C."/>
            <person name="Tomley F."/>
            <person name="Blake D.P."/>
            <person name="Joachim A."/>
        </authorList>
    </citation>
    <scope>NUCLEOTIDE SEQUENCE [LARGE SCALE GENOMIC DNA]</scope>
    <source>
        <strain evidence="3 4">Wien I</strain>
    </source>
</reference>
<feature type="compositionally biased region" description="Basic and acidic residues" evidence="2">
    <location>
        <begin position="722"/>
        <end position="732"/>
    </location>
</feature>
<keyword evidence="4" id="KW-1185">Reference proteome</keyword>
<feature type="region of interest" description="Disordered" evidence="2">
    <location>
        <begin position="651"/>
        <end position="673"/>
    </location>
</feature>
<feature type="region of interest" description="Disordered" evidence="2">
    <location>
        <begin position="702"/>
        <end position="732"/>
    </location>
</feature>
<dbReference type="OrthoDB" id="333376at2759"/>
<gene>
    <name evidence="3" type="ORF">CSUI_006844</name>
</gene>
<accession>A0A2C6KP56</accession>
<comment type="caution">
    <text evidence="3">The sequence shown here is derived from an EMBL/GenBank/DDBJ whole genome shotgun (WGS) entry which is preliminary data.</text>
</comment>
<dbReference type="RefSeq" id="XP_067921029.1">
    <property type="nucleotide sequence ID" value="XM_068066995.1"/>
</dbReference>
<evidence type="ECO:0000256" key="1">
    <source>
        <dbReference type="ARBA" id="ARBA00008889"/>
    </source>
</evidence>
<dbReference type="SUPFAM" id="SSF160369">
    <property type="entry name" value="Ribosomal protein L10-like"/>
    <property type="match status" value="1"/>
</dbReference>
<evidence type="ECO:0000256" key="2">
    <source>
        <dbReference type="SAM" id="MobiDB-lite"/>
    </source>
</evidence>
<keyword evidence="3" id="KW-0812">Transmembrane</keyword>
<feature type="compositionally biased region" description="Basic and acidic residues" evidence="2">
    <location>
        <begin position="343"/>
        <end position="357"/>
    </location>
</feature>
<feature type="region of interest" description="Disordered" evidence="2">
    <location>
        <begin position="334"/>
        <end position="460"/>
    </location>
</feature>
<dbReference type="InterPro" id="IPR043141">
    <property type="entry name" value="Ribosomal_uL10-like_sf"/>
</dbReference>
<dbReference type="AlphaFoldDB" id="A0A2C6KP56"/>
<name>A0A2C6KP56_9APIC</name>
<dbReference type="EMBL" id="MIGC01003513">
    <property type="protein sequence ID" value="PHJ19327.1"/>
    <property type="molecule type" value="Genomic_DNA"/>
</dbReference>
<evidence type="ECO:0000313" key="3">
    <source>
        <dbReference type="EMBL" id="PHJ19327.1"/>
    </source>
</evidence>
<feature type="compositionally biased region" description="Basic and acidic residues" evidence="2">
    <location>
        <begin position="409"/>
        <end position="434"/>
    </location>
</feature>
<proteinExistence type="inferred from homology"/>